<accession>A0A291QKV1</accession>
<dbReference type="GO" id="GO:0000287">
    <property type="term" value="F:magnesium ion binding"/>
    <property type="evidence" value="ECO:0007669"/>
    <property type="project" value="UniProtKB-ARBA"/>
</dbReference>
<dbReference type="PANTHER" id="PTHR43825:SF3">
    <property type="entry name" value="PYRUVATE DEHYDROGENASE E1 COMPONENT"/>
    <property type="match status" value="1"/>
</dbReference>
<dbReference type="SMART" id="SM00861">
    <property type="entry name" value="Transket_pyr"/>
    <property type="match status" value="1"/>
</dbReference>
<evidence type="ECO:0000313" key="2">
    <source>
        <dbReference type="EMBL" id="ATL32202.1"/>
    </source>
</evidence>
<reference evidence="2 3" key="1">
    <citation type="submission" date="2017-08" db="EMBL/GenBank/DDBJ databases">
        <title>Complete Genome Sequence of Streptomyces formicae KY5, the formicamycin producer.</title>
        <authorList>
            <person name="Holmes N.A."/>
            <person name="Devine R."/>
            <person name="Qin Z."/>
            <person name="Seipke R.F."/>
            <person name="Wilkinson B."/>
            <person name="Hutchings M.I."/>
        </authorList>
    </citation>
    <scope>NUCLEOTIDE SEQUENCE [LARGE SCALE GENOMIC DNA]</scope>
    <source>
        <strain evidence="2 3">KY5</strain>
    </source>
</reference>
<dbReference type="PANTHER" id="PTHR43825">
    <property type="entry name" value="PYRUVATE DEHYDROGENASE E1 COMPONENT"/>
    <property type="match status" value="1"/>
</dbReference>
<dbReference type="Gene3D" id="3.40.50.970">
    <property type="match status" value="1"/>
</dbReference>
<dbReference type="InterPro" id="IPR033248">
    <property type="entry name" value="Transketolase_C"/>
</dbReference>
<dbReference type="InterPro" id="IPR051157">
    <property type="entry name" value="PDH/Transketolase"/>
</dbReference>
<dbReference type="RefSeq" id="WP_098246195.1">
    <property type="nucleotide sequence ID" value="NZ_CP022685.1"/>
</dbReference>
<sequence>MDTMRDRLAPVLTRLLDEDPRVAVVLAEIGKDGFTEAMRDHPDRVINVGIREQLLVGAGAGLALAGLRPVVHTFASFLVERPFEQIKLDFGHQGVGGVLVSAAASYDWPAGGFTHMSPGDVALLDTLDGWTVHVPGHPDEAEALLRHAVAAGDDKVYVRLSVQANEQALAVDGARFLPVREGRSGVVVAVGPMLDQVLAATEGLDVSVLYATTVRPFDEEALRRAVGAGPSADVVIVEPYLAGTSTSAVNDALADLPHRVLGLGVGRRELRRYGTVEEHTAAHGLDAASLRGRITGFLGERTRAGVVS</sequence>
<dbReference type="GO" id="GO:0004802">
    <property type="term" value="F:transketolase activity"/>
    <property type="evidence" value="ECO:0007669"/>
    <property type="project" value="UniProtKB-EC"/>
</dbReference>
<dbReference type="KEGG" id="sfk:KY5_7184c"/>
<dbReference type="SUPFAM" id="SSF52518">
    <property type="entry name" value="Thiamin diphosphate-binding fold (THDP-binding)"/>
    <property type="match status" value="1"/>
</dbReference>
<dbReference type="InterPro" id="IPR005475">
    <property type="entry name" value="Transketolase-like_Pyr-bd"/>
</dbReference>
<dbReference type="Proteomes" id="UP000221011">
    <property type="component" value="Chromosome"/>
</dbReference>
<dbReference type="Gene3D" id="3.40.50.920">
    <property type="match status" value="1"/>
</dbReference>
<gene>
    <name evidence="2" type="ORF">KY5_7184c</name>
</gene>
<feature type="domain" description="Transketolase-like pyrimidine-binding" evidence="1">
    <location>
        <begin position="2"/>
        <end position="168"/>
    </location>
</feature>
<dbReference type="InterPro" id="IPR009014">
    <property type="entry name" value="Transketo_C/PFOR_II"/>
</dbReference>
<dbReference type="EMBL" id="CP022685">
    <property type="protein sequence ID" value="ATL32202.1"/>
    <property type="molecule type" value="Genomic_DNA"/>
</dbReference>
<evidence type="ECO:0000259" key="1">
    <source>
        <dbReference type="SMART" id="SM00861"/>
    </source>
</evidence>
<dbReference type="EC" id="2.2.1.1" evidence="2"/>
<dbReference type="InterPro" id="IPR029061">
    <property type="entry name" value="THDP-binding"/>
</dbReference>
<dbReference type="Pfam" id="PF02779">
    <property type="entry name" value="Transket_pyr"/>
    <property type="match status" value="1"/>
</dbReference>
<name>A0A291QKV1_9ACTN</name>
<organism evidence="2 3">
    <name type="scientific">Streptomyces formicae</name>
    <dbReference type="NCBI Taxonomy" id="1616117"/>
    <lineage>
        <taxon>Bacteria</taxon>
        <taxon>Bacillati</taxon>
        <taxon>Actinomycetota</taxon>
        <taxon>Actinomycetes</taxon>
        <taxon>Kitasatosporales</taxon>
        <taxon>Streptomycetaceae</taxon>
        <taxon>Streptomyces</taxon>
    </lineage>
</organism>
<keyword evidence="3" id="KW-1185">Reference proteome</keyword>
<dbReference type="SUPFAM" id="SSF52922">
    <property type="entry name" value="TK C-terminal domain-like"/>
    <property type="match status" value="1"/>
</dbReference>
<evidence type="ECO:0000313" key="3">
    <source>
        <dbReference type="Proteomes" id="UP000221011"/>
    </source>
</evidence>
<dbReference type="Pfam" id="PF02780">
    <property type="entry name" value="Transketolase_C"/>
    <property type="match status" value="1"/>
</dbReference>
<dbReference type="AlphaFoldDB" id="A0A291QKV1"/>
<protein>
    <submittedName>
        <fullName evidence="2">Transketolase, C-terminal section</fullName>
        <ecNumber evidence="2">2.2.1.1</ecNumber>
    </submittedName>
</protein>
<proteinExistence type="predicted"/>
<keyword evidence="2" id="KW-0808">Transferase</keyword>
<dbReference type="CDD" id="cd07033">
    <property type="entry name" value="TPP_PYR_DXS_TK_like"/>
    <property type="match status" value="1"/>
</dbReference>